<name>W9NHC6_FUSOX</name>
<dbReference type="EMBL" id="JH651001">
    <property type="protein sequence ID" value="EXA32104.1"/>
    <property type="molecule type" value="Genomic_DNA"/>
</dbReference>
<dbReference type="Proteomes" id="UP000030751">
    <property type="component" value="Unassembled WGS sequence"/>
</dbReference>
<gene>
    <name evidence="1" type="ORF">FOVG_16681</name>
</gene>
<dbReference type="HOGENOM" id="CLU_3143104_0_0_1"/>
<reference evidence="1" key="1">
    <citation type="submission" date="2011-10" db="EMBL/GenBank/DDBJ databases">
        <title>The Genome Sequence of Fusarium oxysporum HDV247.</title>
        <authorList>
            <consortium name="The Broad Institute Genome Sequencing Platform"/>
            <person name="Ma L.-J."/>
            <person name="Gale L.R."/>
            <person name="Schwartz D.C."/>
            <person name="Zhou S."/>
            <person name="Corby-Kistler H."/>
            <person name="Young S.K."/>
            <person name="Zeng Q."/>
            <person name="Gargeya S."/>
            <person name="Fitzgerald M."/>
            <person name="Haas B."/>
            <person name="Abouelleil A."/>
            <person name="Alvarado L."/>
            <person name="Arachchi H.M."/>
            <person name="Berlin A."/>
            <person name="Brown A."/>
            <person name="Chapman S.B."/>
            <person name="Chen Z."/>
            <person name="Dunbar C."/>
            <person name="Freedman E."/>
            <person name="Gearin G."/>
            <person name="Goldberg J."/>
            <person name="Griggs A."/>
            <person name="Gujja S."/>
            <person name="Heiman D."/>
            <person name="Howarth C."/>
            <person name="Larson L."/>
            <person name="Lui A."/>
            <person name="MacDonald P.J.P."/>
            <person name="Montmayeur A."/>
            <person name="Murphy C."/>
            <person name="Neiman D."/>
            <person name="Pearson M."/>
            <person name="Priest M."/>
            <person name="Roberts A."/>
            <person name="Saif S."/>
            <person name="Shea T."/>
            <person name="Shenoy N."/>
            <person name="Sisk P."/>
            <person name="Stolte C."/>
            <person name="Sykes S."/>
            <person name="Wortman J."/>
            <person name="Nusbaum C."/>
            <person name="Birren B."/>
        </authorList>
    </citation>
    <scope>NUCLEOTIDE SEQUENCE [LARGE SCALE GENOMIC DNA]</scope>
    <source>
        <strain evidence="1">HDV247</strain>
    </source>
</reference>
<reference evidence="1" key="2">
    <citation type="submission" date="2012-05" db="EMBL/GenBank/DDBJ databases">
        <title>Annotation of the Genome Sequence of Fusarium oxysporum HDV247.</title>
        <authorList>
            <consortium name="The Broad Institute Genomics Platform"/>
            <person name="Ma L.-J."/>
            <person name="Corby-Kistler H."/>
            <person name="Broz K."/>
            <person name="Gale L.R."/>
            <person name="Jonkers W."/>
            <person name="O'Donnell K."/>
            <person name="Ploetz R."/>
            <person name="Steinberg C."/>
            <person name="Schwartz D.C."/>
            <person name="VanEtten H."/>
            <person name="Zhou S."/>
            <person name="Young S.K."/>
            <person name="Zeng Q."/>
            <person name="Gargeya S."/>
            <person name="Fitzgerald M."/>
            <person name="Abouelleil A."/>
            <person name="Alvarado L."/>
            <person name="Chapman S.B."/>
            <person name="Gainer-Dewar J."/>
            <person name="Goldberg J."/>
            <person name="Griggs A."/>
            <person name="Gujja S."/>
            <person name="Hansen M."/>
            <person name="Howarth C."/>
            <person name="Imamovic A."/>
            <person name="Ireland A."/>
            <person name="Larimer J."/>
            <person name="McCowan C."/>
            <person name="Murphy C."/>
            <person name="Pearson M."/>
            <person name="Poon T.W."/>
            <person name="Priest M."/>
            <person name="Roberts A."/>
            <person name="Saif S."/>
            <person name="Shea T."/>
            <person name="Sykes S."/>
            <person name="Wortman J."/>
            <person name="Nusbaum C."/>
            <person name="Birren B."/>
        </authorList>
    </citation>
    <scope>NUCLEOTIDE SEQUENCE</scope>
    <source>
        <strain evidence="1">HDV247</strain>
    </source>
</reference>
<dbReference type="AlphaFoldDB" id="W9NHC6"/>
<proteinExistence type="predicted"/>
<organism evidence="1">
    <name type="scientific">Fusarium oxysporum f. sp. pisi HDV247</name>
    <dbReference type="NCBI Taxonomy" id="1080344"/>
    <lineage>
        <taxon>Eukaryota</taxon>
        <taxon>Fungi</taxon>
        <taxon>Dikarya</taxon>
        <taxon>Ascomycota</taxon>
        <taxon>Pezizomycotina</taxon>
        <taxon>Sordariomycetes</taxon>
        <taxon>Hypocreomycetidae</taxon>
        <taxon>Hypocreales</taxon>
        <taxon>Nectriaceae</taxon>
        <taxon>Fusarium</taxon>
        <taxon>Fusarium oxysporum species complex</taxon>
    </lineage>
</organism>
<accession>W9NHC6</accession>
<sequence>MPLDLRVRDPPVVFWVSSSGYVALKKRKKSRDVPVMGWSEIEGVEAAVV</sequence>
<protein>
    <submittedName>
        <fullName evidence="1">Uncharacterized protein</fullName>
    </submittedName>
</protein>
<evidence type="ECO:0000313" key="1">
    <source>
        <dbReference type="EMBL" id="EXA32104.1"/>
    </source>
</evidence>